<dbReference type="KEGG" id="psua:FLK61_27195"/>
<sequence>MLLILGSIFCAIIIFQTIYYLNKALKTARYKHEITVSKQKSLLTTFIVTGLLIALIMPFGIDKLLNYLY</sequence>
<dbReference type="Proteomes" id="UP000318138">
    <property type="component" value="Chromosome"/>
</dbReference>
<evidence type="ECO:0000256" key="1">
    <source>
        <dbReference type="SAM" id="Phobius"/>
    </source>
</evidence>
<dbReference type="AlphaFoldDB" id="A0A859FCF6"/>
<gene>
    <name evidence="2" type="ORF">FLK61_27195</name>
</gene>
<dbReference type="EMBL" id="CP041372">
    <property type="protein sequence ID" value="QKS70442.1"/>
    <property type="molecule type" value="Genomic_DNA"/>
</dbReference>
<accession>A0A859FCF6</accession>
<keyword evidence="3" id="KW-1185">Reference proteome</keyword>
<dbReference type="RefSeq" id="WP_176008480.1">
    <property type="nucleotide sequence ID" value="NZ_CP041372.2"/>
</dbReference>
<keyword evidence="1" id="KW-0812">Transmembrane</keyword>
<reference evidence="3" key="1">
    <citation type="submission" date="2019-07" db="EMBL/GenBank/DDBJ databases">
        <title>Bacillus alkalisoli sp. nov. isolated from saline soil.</title>
        <authorList>
            <person name="Sun J.-Q."/>
            <person name="Xu L."/>
        </authorList>
    </citation>
    <scope>NUCLEOTIDE SEQUENCE [LARGE SCALE GENOMIC DNA]</scope>
    <source>
        <strain evidence="3">M4U3P1</strain>
    </source>
</reference>
<evidence type="ECO:0000313" key="2">
    <source>
        <dbReference type="EMBL" id="QKS70442.1"/>
    </source>
</evidence>
<evidence type="ECO:0000313" key="3">
    <source>
        <dbReference type="Proteomes" id="UP000318138"/>
    </source>
</evidence>
<feature type="transmembrane region" description="Helical" evidence="1">
    <location>
        <begin position="42"/>
        <end position="61"/>
    </location>
</feature>
<keyword evidence="1" id="KW-1133">Transmembrane helix</keyword>
<name>A0A859FCF6_9BACI</name>
<keyword evidence="1" id="KW-0472">Membrane</keyword>
<feature type="transmembrane region" description="Helical" evidence="1">
    <location>
        <begin position="6"/>
        <end position="22"/>
    </location>
</feature>
<proteinExistence type="predicted"/>
<organism evidence="2 3">
    <name type="scientific">Paenalkalicoccus suaedae</name>
    <dbReference type="NCBI Taxonomy" id="2592382"/>
    <lineage>
        <taxon>Bacteria</taxon>
        <taxon>Bacillati</taxon>
        <taxon>Bacillota</taxon>
        <taxon>Bacilli</taxon>
        <taxon>Bacillales</taxon>
        <taxon>Bacillaceae</taxon>
        <taxon>Paenalkalicoccus</taxon>
    </lineage>
</organism>
<protein>
    <submittedName>
        <fullName evidence="2">Uncharacterized protein</fullName>
    </submittedName>
</protein>